<dbReference type="InterPro" id="IPR000653">
    <property type="entry name" value="DegT/StrS_aminotransferase"/>
</dbReference>
<dbReference type="SUPFAM" id="SSF53383">
    <property type="entry name" value="PLP-dependent transferases"/>
    <property type="match status" value="1"/>
</dbReference>
<dbReference type="CDD" id="cd00616">
    <property type="entry name" value="AHBA_syn"/>
    <property type="match status" value="1"/>
</dbReference>
<comment type="similarity">
    <text evidence="4">Belongs to the DegT/DnrJ/EryC1 family.</text>
</comment>
<dbReference type="Pfam" id="PF01041">
    <property type="entry name" value="DegT_DnrJ_EryC1"/>
    <property type="match status" value="1"/>
</dbReference>
<dbReference type="GO" id="GO:0000271">
    <property type="term" value="P:polysaccharide biosynthetic process"/>
    <property type="evidence" value="ECO:0007669"/>
    <property type="project" value="TreeGrafter"/>
</dbReference>
<dbReference type="InterPro" id="IPR015422">
    <property type="entry name" value="PyrdxlP-dep_Trfase_small"/>
</dbReference>
<evidence type="ECO:0000256" key="4">
    <source>
        <dbReference type="RuleBase" id="RU004508"/>
    </source>
</evidence>
<accession>A0A6H9WLP8</accession>
<keyword evidence="6" id="KW-1185">Reference proteome</keyword>
<dbReference type="Gene3D" id="3.40.640.10">
    <property type="entry name" value="Type I PLP-dependent aspartate aminotransferase-like (Major domain)"/>
    <property type="match status" value="1"/>
</dbReference>
<dbReference type="OrthoDB" id="9804264at2"/>
<keyword evidence="5" id="KW-0808">Transferase</keyword>
<sequence>MSSPDVGDLEEQYLLAALRSGWVAPVGPDVEAFERELATRVGVEHGVALSSGTAALHLALLTLGVGRGDVVVTSTMTFAATANAIVYTGAEPYFIDADPETGNMCPELLERALRRLADAGERVAALVPVDLLGKAVDYTALEAIAERYDVPVVADAAESLGATHRGRAAGSFGRVSIVSFNGNKVMTTSGGGMLLTDDAEVAKHVRYLATQARQPVVHYEHTDIGYNYRLSNLLAALGRAQLARLDEMIARRRALRDRYKELFSGVAGVSVFGAEGDEHDNVWLTSILVDSEVTGWEPAELSAALTADNIESRPLWKPMHLQPVFEGPRGEINGAAEGLFRTGLTLPSGSALSVEQIDRVGAAIKTFLNEQ</sequence>
<evidence type="ECO:0000313" key="5">
    <source>
        <dbReference type="EMBL" id="KAB1648462.1"/>
    </source>
</evidence>
<name>A0A6H9WLP8_9MICO</name>
<dbReference type="GO" id="GO:0030170">
    <property type="term" value="F:pyridoxal phosphate binding"/>
    <property type="evidence" value="ECO:0007669"/>
    <property type="project" value="TreeGrafter"/>
</dbReference>
<evidence type="ECO:0000313" key="6">
    <source>
        <dbReference type="Proteomes" id="UP000431744"/>
    </source>
</evidence>
<evidence type="ECO:0000256" key="1">
    <source>
        <dbReference type="ARBA" id="ARBA00001933"/>
    </source>
</evidence>
<protein>
    <submittedName>
        <fullName evidence="5">Aminotransferase class I/II-fold pyridoxal phosphate-dependent enzyme</fullName>
    </submittedName>
</protein>
<comment type="cofactor">
    <cofactor evidence="1">
        <name>pyridoxal 5'-phosphate</name>
        <dbReference type="ChEBI" id="CHEBI:597326"/>
    </cofactor>
</comment>
<dbReference type="AlphaFoldDB" id="A0A6H9WLP8"/>
<proteinExistence type="inferred from homology"/>
<dbReference type="InterPro" id="IPR015421">
    <property type="entry name" value="PyrdxlP-dep_Trfase_major"/>
</dbReference>
<reference evidence="5 6" key="1">
    <citation type="submission" date="2019-09" db="EMBL/GenBank/DDBJ databases">
        <title>Phylogeny of genus Pseudoclavibacter and closely related genus.</title>
        <authorList>
            <person name="Li Y."/>
        </authorList>
    </citation>
    <scope>NUCLEOTIDE SEQUENCE [LARGE SCALE GENOMIC DNA]</scope>
    <source>
        <strain evidence="5 6">EGI 60007</strain>
    </source>
</reference>
<dbReference type="PANTHER" id="PTHR30244">
    <property type="entry name" value="TRANSAMINASE"/>
    <property type="match status" value="1"/>
</dbReference>
<dbReference type="GO" id="GO:0008483">
    <property type="term" value="F:transaminase activity"/>
    <property type="evidence" value="ECO:0007669"/>
    <property type="project" value="UniProtKB-KW"/>
</dbReference>
<dbReference type="RefSeq" id="WP_158029656.1">
    <property type="nucleotide sequence ID" value="NZ_BMHG01000001.1"/>
</dbReference>
<dbReference type="EMBL" id="WBJY01000002">
    <property type="protein sequence ID" value="KAB1648462.1"/>
    <property type="molecule type" value="Genomic_DNA"/>
</dbReference>
<keyword evidence="3 4" id="KW-0663">Pyridoxal phosphate</keyword>
<gene>
    <name evidence="5" type="ORF">F8O04_11380</name>
</gene>
<keyword evidence="5" id="KW-0032">Aminotransferase</keyword>
<dbReference type="Gene3D" id="3.90.1150.10">
    <property type="entry name" value="Aspartate Aminotransferase, domain 1"/>
    <property type="match status" value="1"/>
</dbReference>
<organism evidence="5 6">
    <name type="scientific">Pseudoclavibacter endophyticus</name>
    <dbReference type="NCBI Taxonomy" id="1778590"/>
    <lineage>
        <taxon>Bacteria</taxon>
        <taxon>Bacillati</taxon>
        <taxon>Actinomycetota</taxon>
        <taxon>Actinomycetes</taxon>
        <taxon>Micrococcales</taxon>
        <taxon>Microbacteriaceae</taxon>
        <taxon>Pseudoclavibacter</taxon>
    </lineage>
</organism>
<dbReference type="PANTHER" id="PTHR30244:SF34">
    <property type="entry name" value="DTDP-4-AMINO-4,6-DIDEOXYGALACTOSE TRANSAMINASE"/>
    <property type="match status" value="1"/>
</dbReference>
<dbReference type="PIRSF" id="PIRSF000390">
    <property type="entry name" value="PLP_StrS"/>
    <property type="match status" value="1"/>
</dbReference>
<evidence type="ECO:0000256" key="3">
    <source>
        <dbReference type="PIRSR" id="PIRSR000390-2"/>
    </source>
</evidence>
<evidence type="ECO:0000256" key="2">
    <source>
        <dbReference type="PIRSR" id="PIRSR000390-1"/>
    </source>
</evidence>
<feature type="modified residue" description="N6-(pyridoxal phosphate)lysine" evidence="3">
    <location>
        <position position="184"/>
    </location>
</feature>
<comment type="caution">
    <text evidence="5">The sequence shown here is derived from an EMBL/GenBank/DDBJ whole genome shotgun (WGS) entry which is preliminary data.</text>
</comment>
<dbReference type="Proteomes" id="UP000431744">
    <property type="component" value="Unassembled WGS sequence"/>
</dbReference>
<feature type="active site" description="Proton acceptor" evidence="2">
    <location>
        <position position="184"/>
    </location>
</feature>
<dbReference type="InterPro" id="IPR015424">
    <property type="entry name" value="PyrdxlP-dep_Trfase"/>
</dbReference>